<evidence type="ECO:0000256" key="3">
    <source>
        <dbReference type="ARBA" id="ARBA00023163"/>
    </source>
</evidence>
<keyword evidence="2" id="KW-0238">DNA-binding</keyword>
<dbReference type="RefSeq" id="WP_245126570.1">
    <property type="nucleotide sequence ID" value="NZ_CP095063.1"/>
</dbReference>
<dbReference type="PROSITE" id="PS00041">
    <property type="entry name" value="HTH_ARAC_FAMILY_1"/>
    <property type="match status" value="1"/>
</dbReference>
<dbReference type="Pfam" id="PF12833">
    <property type="entry name" value="HTH_18"/>
    <property type="match status" value="1"/>
</dbReference>
<keyword evidence="6" id="KW-0614">Plasmid</keyword>
<dbReference type="InterPro" id="IPR050204">
    <property type="entry name" value="AraC_XylS_family_regulators"/>
</dbReference>
<dbReference type="Proteomes" id="UP000830401">
    <property type="component" value="Plasmid unnamed2"/>
</dbReference>
<dbReference type="InterPro" id="IPR018060">
    <property type="entry name" value="HTH_AraC"/>
</dbReference>
<reference evidence="6" key="1">
    <citation type="submission" date="2022-04" db="EMBL/GenBank/DDBJ databases">
        <title>Hymenobacter sp. isolated from the air.</title>
        <authorList>
            <person name="Won M."/>
            <person name="Lee C.-M."/>
            <person name="Woen H.-Y."/>
            <person name="Kwon S.-W."/>
        </authorList>
    </citation>
    <scope>NUCLEOTIDE SEQUENCE</scope>
    <source>
        <strain evidence="6">5420S-77</strain>
        <plasmid evidence="6">unnamed2</plasmid>
    </source>
</reference>
<feature type="region of interest" description="Disordered" evidence="4">
    <location>
        <begin position="1"/>
        <end position="35"/>
    </location>
</feature>
<feature type="domain" description="HTH araC/xylS-type" evidence="5">
    <location>
        <begin position="221"/>
        <end position="319"/>
    </location>
</feature>
<feature type="compositionally biased region" description="Polar residues" evidence="4">
    <location>
        <begin position="1"/>
        <end position="12"/>
    </location>
</feature>
<sequence>MSLSGNNNTLRYDTQLARPSQKHQTTSSPTGPEADVVTETQLLREQRWPELTVQLFAEPACVTPVQLGPPSQLRLLLLLSGTMRMHVHSGGRELAYTSQAGTVKLTTPNHLPYQMHWSTLTADPVRTAHLYLPLELLSRTADAAGLNSARVELAEGCAIPDPLLYQVGCALAQQANNAPESDRLFAETATQLLAAQLLRQHCVFVHELPDHRGKLTSKQVQQIRDFVQDQIGEVIRLEDLAALVFLSSYHFCRVFKRTTGLSPNQFVIRQRMERASELLRHSGLSVKQVAFAVGYTNHAHFTQLFVRHTKQLPLRLTQKRKAEERAPRNDT</sequence>
<name>A0ABY4GDT3_9BACT</name>
<dbReference type="PANTHER" id="PTHR46796:SF6">
    <property type="entry name" value="ARAC SUBFAMILY"/>
    <property type="match status" value="1"/>
</dbReference>
<keyword evidence="1" id="KW-0805">Transcription regulation</keyword>
<organism evidence="6 7">
    <name type="scientific">Hymenobacter volaticus</name>
    <dbReference type="NCBI Taxonomy" id="2932254"/>
    <lineage>
        <taxon>Bacteria</taxon>
        <taxon>Pseudomonadati</taxon>
        <taxon>Bacteroidota</taxon>
        <taxon>Cytophagia</taxon>
        <taxon>Cytophagales</taxon>
        <taxon>Hymenobacteraceae</taxon>
        <taxon>Hymenobacter</taxon>
    </lineage>
</organism>
<evidence type="ECO:0000313" key="6">
    <source>
        <dbReference type="EMBL" id="UOQ68911.1"/>
    </source>
</evidence>
<evidence type="ECO:0000256" key="2">
    <source>
        <dbReference type="ARBA" id="ARBA00023125"/>
    </source>
</evidence>
<protein>
    <submittedName>
        <fullName evidence="6">AraC family transcriptional regulator</fullName>
    </submittedName>
</protein>
<gene>
    <name evidence="6" type="ORF">MUN86_24705</name>
</gene>
<evidence type="ECO:0000313" key="7">
    <source>
        <dbReference type="Proteomes" id="UP000830401"/>
    </source>
</evidence>
<keyword evidence="7" id="KW-1185">Reference proteome</keyword>
<dbReference type="InterPro" id="IPR009057">
    <property type="entry name" value="Homeodomain-like_sf"/>
</dbReference>
<dbReference type="Gene3D" id="1.10.10.60">
    <property type="entry name" value="Homeodomain-like"/>
    <property type="match status" value="2"/>
</dbReference>
<dbReference type="InterPro" id="IPR018062">
    <property type="entry name" value="HTH_AraC-typ_CS"/>
</dbReference>
<evidence type="ECO:0000256" key="1">
    <source>
        <dbReference type="ARBA" id="ARBA00023015"/>
    </source>
</evidence>
<dbReference type="PROSITE" id="PS01124">
    <property type="entry name" value="HTH_ARAC_FAMILY_2"/>
    <property type="match status" value="1"/>
</dbReference>
<evidence type="ECO:0000259" key="5">
    <source>
        <dbReference type="PROSITE" id="PS01124"/>
    </source>
</evidence>
<keyword evidence="3" id="KW-0804">Transcription</keyword>
<evidence type="ECO:0000256" key="4">
    <source>
        <dbReference type="SAM" id="MobiDB-lite"/>
    </source>
</evidence>
<geneLocation type="plasmid" evidence="6 7">
    <name>unnamed2</name>
</geneLocation>
<dbReference type="PANTHER" id="PTHR46796">
    <property type="entry name" value="HTH-TYPE TRANSCRIPTIONAL ACTIVATOR RHAS-RELATED"/>
    <property type="match status" value="1"/>
</dbReference>
<dbReference type="SMART" id="SM00342">
    <property type="entry name" value="HTH_ARAC"/>
    <property type="match status" value="1"/>
</dbReference>
<proteinExistence type="predicted"/>
<dbReference type="SUPFAM" id="SSF46689">
    <property type="entry name" value="Homeodomain-like"/>
    <property type="match status" value="2"/>
</dbReference>
<dbReference type="EMBL" id="CP095063">
    <property type="protein sequence ID" value="UOQ68911.1"/>
    <property type="molecule type" value="Genomic_DNA"/>
</dbReference>
<accession>A0ABY4GDT3</accession>